<dbReference type="Proteomes" id="UP000268093">
    <property type="component" value="Unassembled WGS sequence"/>
</dbReference>
<dbReference type="PROSITE" id="PS50881">
    <property type="entry name" value="S5_DSRBD"/>
    <property type="match status" value="1"/>
</dbReference>
<comment type="caution">
    <text evidence="4">The sequence shown here is derived from an EMBL/GenBank/DDBJ whole genome shotgun (WGS) entry which is preliminary data.</text>
</comment>
<dbReference type="GO" id="GO:0006412">
    <property type="term" value="P:translation"/>
    <property type="evidence" value="ECO:0007669"/>
    <property type="project" value="InterPro"/>
</dbReference>
<dbReference type="GO" id="GO:1990904">
    <property type="term" value="C:ribonucleoprotein complex"/>
    <property type="evidence" value="ECO:0007669"/>
    <property type="project" value="UniProtKB-UniRule"/>
</dbReference>
<feature type="non-terminal residue" evidence="4">
    <location>
        <position position="205"/>
    </location>
</feature>
<keyword evidence="1" id="KW-0687">Ribonucleoprotein</keyword>
<evidence type="ECO:0000256" key="2">
    <source>
        <dbReference type="SAM" id="Phobius"/>
    </source>
</evidence>
<dbReference type="InterPro" id="IPR013810">
    <property type="entry name" value="Ribosomal_uS5_N"/>
</dbReference>
<dbReference type="GO" id="GO:0005840">
    <property type="term" value="C:ribosome"/>
    <property type="evidence" value="ECO:0007669"/>
    <property type="project" value="UniProtKB-KW"/>
</dbReference>
<accession>A0A433BK50</accession>
<dbReference type="OrthoDB" id="10253125at2759"/>
<dbReference type="Gene3D" id="3.30.160.20">
    <property type="match status" value="1"/>
</dbReference>
<gene>
    <name evidence="4" type="ORF">BC936DRAFT_138763</name>
</gene>
<dbReference type="AlphaFoldDB" id="A0A433BK50"/>
<sequence>MIVKGAVATTIVIIVTMWVSIIKLGHLVKNGKIKTIEKIYLFSLSIKEYQIINFFFSKLKNEVIKIISTHTSQYTHFKIFVIIGNFNEYIDLSIKYSKKVTTAIYSTIIFAKLSVISIYLSYWSSTLSEPYTISSKVTDKYNSSICYLISALCDTSIVLTDITNYYTTFYNSTIPWTIFATIDNIYTFLTSNFLFQKYTNFLTQK</sequence>
<keyword evidence="2" id="KW-0812">Transmembrane</keyword>
<keyword evidence="1" id="KW-0689">Ribosomal protein</keyword>
<feature type="transmembrane region" description="Helical" evidence="2">
    <location>
        <begin position="174"/>
        <end position="195"/>
    </location>
</feature>
<reference evidence="4 5" key="1">
    <citation type="journal article" date="2018" name="New Phytol.">
        <title>Phylogenomics of Endogonaceae and evolution of mycorrhizas within Mucoromycota.</title>
        <authorList>
            <person name="Chang Y."/>
            <person name="Desiro A."/>
            <person name="Na H."/>
            <person name="Sandor L."/>
            <person name="Lipzen A."/>
            <person name="Clum A."/>
            <person name="Barry K."/>
            <person name="Grigoriev I.V."/>
            <person name="Martin F.M."/>
            <person name="Stajich J.E."/>
            <person name="Smith M.E."/>
            <person name="Bonito G."/>
            <person name="Spatafora J.W."/>
        </authorList>
    </citation>
    <scope>NUCLEOTIDE SEQUENCE [LARGE SCALE GENOMIC DNA]</scope>
    <source>
        <strain evidence="4 5">GMNB39</strain>
    </source>
</reference>
<feature type="transmembrane region" description="Helical" evidence="2">
    <location>
        <begin position="6"/>
        <end position="28"/>
    </location>
</feature>
<dbReference type="FunFam" id="3.30.160.20:FF:000133">
    <property type="entry name" value="40S ribosomal protein S2"/>
    <property type="match status" value="1"/>
</dbReference>
<dbReference type="GO" id="GO:0003735">
    <property type="term" value="F:structural constituent of ribosome"/>
    <property type="evidence" value="ECO:0007669"/>
    <property type="project" value="UniProtKB-UniRule"/>
</dbReference>
<dbReference type="EMBL" id="RBNI01013702">
    <property type="protein sequence ID" value="RUP26713.1"/>
    <property type="molecule type" value="Genomic_DNA"/>
</dbReference>
<dbReference type="GO" id="GO:0003723">
    <property type="term" value="F:RNA binding"/>
    <property type="evidence" value="ECO:0007669"/>
    <property type="project" value="InterPro"/>
</dbReference>
<keyword evidence="2" id="KW-1133">Transmembrane helix</keyword>
<name>A0A433BK50_9FUNG</name>
<feature type="transmembrane region" description="Helical" evidence="2">
    <location>
        <begin position="103"/>
        <end position="122"/>
    </location>
</feature>
<feature type="domain" description="S5 DRBM" evidence="3">
    <location>
        <begin position="69"/>
        <end position="118"/>
    </location>
</feature>
<keyword evidence="2" id="KW-0472">Membrane</keyword>
<evidence type="ECO:0000313" key="4">
    <source>
        <dbReference type="EMBL" id="RUP26713.1"/>
    </source>
</evidence>
<protein>
    <recommendedName>
        <fullName evidence="3">S5 DRBM domain-containing protein</fullName>
    </recommendedName>
</protein>
<organism evidence="4 5">
    <name type="scientific">Jimgerdemannia flammicorona</name>
    <dbReference type="NCBI Taxonomy" id="994334"/>
    <lineage>
        <taxon>Eukaryota</taxon>
        <taxon>Fungi</taxon>
        <taxon>Fungi incertae sedis</taxon>
        <taxon>Mucoromycota</taxon>
        <taxon>Mucoromycotina</taxon>
        <taxon>Endogonomycetes</taxon>
        <taxon>Endogonales</taxon>
        <taxon>Endogonaceae</taxon>
        <taxon>Jimgerdemannia</taxon>
    </lineage>
</organism>
<keyword evidence="5" id="KW-1185">Reference proteome</keyword>
<evidence type="ECO:0000259" key="3">
    <source>
        <dbReference type="PROSITE" id="PS50881"/>
    </source>
</evidence>
<dbReference type="Pfam" id="PF00333">
    <property type="entry name" value="Ribosomal_S5"/>
    <property type="match status" value="1"/>
</dbReference>
<evidence type="ECO:0000256" key="1">
    <source>
        <dbReference type="PROSITE-ProRule" id="PRU00268"/>
    </source>
</evidence>
<evidence type="ECO:0000313" key="5">
    <source>
        <dbReference type="Proteomes" id="UP000268093"/>
    </source>
</evidence>
<proteinExistence type="predicted"/>
<dbReference type="SUPFAM" id="SSF54768">
    <property type="entry name" value="dsRNA-binding domain-like"/>
    <property type="match status" value="1"/>
</dbReference>